<dbReference type="KEGG" id="glt:GlitD10_0704"/>
<feature type="transmembrane region" description="Helical" evidence="1">
    <location>
        <begin position="39"/>
        <end position="58"/>
    </location>
</feature>
<reference evidence="3 4" key="1">
    <citation type="submission" date="2016-10" db="EMBL/GenBank/DDBJ databases">
        <title>Description of Gloeomargarita lithophora gen. nov., sp. nov., a thylakoid-bearing basal-branching cyanobacterium with intracellular carbonates, and proposal for Gloeomargaritales ord. nov.</title>
        <authorList>
            <person name="Moreira D."/>
            <person name="Tavera R."/>
            <person name="Benzerara K."/>
            <person name="Skouri-Panet F."/>
            <person name="Couradeau E."/>
            <person name="Gerard E."/>
            <person name="Loussert C."/>
            <person name="Novelo E."/>
            <person name="Zivanovic Y."/>
            <person name="Lopez-Garcia P."/>
        </authorList>
    </citation>
    <scope>NUCLEOTIDE SEQUENCE [LARGE SCALE GENOMIC DNA]</scope>
    <source>
        <strain evidence="3 4">D10</strain>
    </source>
</reference>
<keyword evidence="1" id="KW-0812">Transmembrane</keyword>
<feature type="transmembrane region" description="Helical" evidence="1">
    <location>
        <begin position="145"/>
        <end position="168"/>
    </location>
</feature>
<dbReference type="RefSeq" id="WP_071453678.1">
    <property type="nucleotide sequence ID" value="NZ_CP017675.1"/>
</dbReference>
<keyword evidence="4" id="KW-1185">Reference proteome</keyword>
<sequence>MIPILAVLAAAAAGGFRLAMPLLLVLVLRREDGWEQVPVLGQFSPAVTLGILSGWAIWELVAPVHPWGVRLVQPVQVLLSPLVGWILGVMTAQVMEIPMGLRDVMGLMGSALALLLQLVQVGWLYRWGRFPAWVILVQDGLCGLLIVFALQAPQQGGLIALMLLWLALRMSKDWQRQFQRHRRAQQPD</sequence>
<protein>
    <recommendedName>
        <fullName evidence="2">DUF4126 domain-containing protein</fullName>
    </recommendedName>
</protein>
<dbReference type="Proteomes" id="UP000180235">
    <property type="component" value="Chromosome"/>
</dbReference>
<proteinExistence type="predicted"/>
<evidence type="ECO:0000313" key="4">
    <source>
        <dbReference type="Proteomes" id="UP000180235"/>
    </source>
</evidence>
<accession>A0A1J0AAR4</accession>
<evidence type="ECO:0000256" key="1">
    <source>
        <dbReference type="SAM" id="Phobius"/>
    </source>
</evidence>
<feature type="transmembrane region" description="Helical" evidence="1">
    <location>
        <begin position="6"/>
        <end position="27"/>
    </location>
</feature>
<dbReference type="EMBL" id="CP017675">
    <property type="protein sequence ID" value="APB33018.1"/>
    <property type="molecule type" value="Genomic_DNA"/>
</dbReference>
<dbReference type="OrthoDB" id="530021at2"/>
<evidence type="ECO:0000259" key="2">
    <source>
        <dbReference type="Pfam" id="PF13548"/>
    </source>
</evidence>
<feature type="transmembrane region" description="Helical" evidence="1">
    <location>
        <begin position="104"/>
        <end position="125"/>
    </location>
</feature>
<feature type="domain" description="DUF4126" evidence="2">
    <location>
        <begin position="4"/>
        <end position="171"/>
    </location>
</feature>
<gene>
    <name evidence="3" type="ORF">GlitD10_0704</name>
</gene>
<feature type="transmembrane region" description="Helical" evidence="1">
    <location>
        <begin position="78"/>
        <end position="97"/>
    </location>
</feature>
<keyword evidence="1" id="KW-0472">Membrane</keyword>
<name>A0A1J0AAR4_9CYAN</name>
<organism evidence="3 4">
    <name type="scientific">Gloeomargarita lithophora Alchichica-D10</name>
    <dbReference type="NCBI Taxonomy" id="1188229"/>
    <lineage>
        <taxon>Bacteria</taxon>
        <taxon>Bacillati</taxon>
        <taxon>Cyanobacteriota</taxon>
        <taxon>Cyanophyceae</taxon>
        <taxon>Gloeomargaritales</taxon>
        <taxon>Gloeomargaritaceae</taxon>
        <taxon>Gloeomargarita</taxon>
    </lineage>
</organism>
<dbReference type="AlphaFoldDB" id="A0A1J0AAR4"/>
<keyword evidence="1" id="KW-1133">Transmembrane helix</keyword>
<evidence type="ECO:0000313" key="3">
    <source>
        <dbReference type="EMBL" id="APB33018.1"/>
    </source>
</evidence>
<dbReference type="Pfam" id="PF13548">
    <property type="entry name" value="DUF4126"/>
    <property type="match status" value="1"/>
</dbReference>
<dbReference type="InterPro" id="IPR025196">
    <property type="entry name" value="DUF4126"/>
</dbReference>